<gene>
    <name evidence="1" type="ORF">EV356DRAFT_499710</name>
</gene>
<dbReference type="Proteomes" id="UP000800092">
    <property type="component" value="Unassembled WGS sequence"/>
</dbReference>
<sequence length="54" mass="6236">MSDIIATNIVTAKFALYSLVGAYQCRDGLRKSLTCQTLKCRFKDLLFCLYVKRR</sequence>
<dbReference type="EMBL" id="ML991772">
    <property type="protein sequence ID" value="KAF2239545.1"/>
    <property type="molecule type" value="Genomic_DNA"/>
</dbReference>
<proteinExistence type="predicted"/>
<accession>A0A6A6HN33</accession>
<reference evidence="1" key="1">
    <citation type="journal article" date="2020" name="Stud. Mycol.">
        <title>101 Dothideomycetes genomes: a test case for predicting lifestyles and emergence of pathogens.</title>
        <authorList>
            <person name="Haridas S."/>
            <person name="Albert R."/>
            <person name="Binder M."/>
            <person name="Bloem J."/>
            <person name="Labutti K."/>
            <person name="Salamov A."/>
            <person name="Andreopoulos B."/>
            <person name="Baker S."/>
            <person name="Barry K."/>
            <person name="Bills G."/>
            <person name="Bluhm B."/>
            <person name="Cannon C."/>
            <person name="Castanera R."/>
            <person name="Culley D."/>
            <person name="Daum C."/>
            <person name="Ezra D."/>
            <person name="Gonzalez J."/>
            <person name="Henrissat B."/>
            <person name="Kuo A."/>
            <person name="Liang C."/>
            <person name="Lipzen A."/>
            <person name="Lutzoni F."/>
            <person name="Magnuson J."/>
            <person name="Mondo S."/>
            <person name="Nolan M."/>
            <person name="Ohm R."/>
            <person name="Pangilinan J."/>
            <person name="Park H.-J."/>
            <person name="Ramirez L."/>
            <person name="Alfaro M."/>
            <person name="Sun H."/>
            <person name="Tritt A."/>
            <person name="Yoshinaga Y."/>
            <person name="Zwiers L.-H."/>
            <person name="Turgeon B."/>
            <person name="Goodwin S."/>
            <person name="Spatafora J."/>
            <person name="Crous P."/>
            <person name="Grigoriev I."/>
        </authorList>
    </citation>
    <scope>NUCLEOTIDE SEQUENCE</scope>
    <source>
        <strain evidence="1">Tuck. ex Michener</strain>
    </source>
</reference>
<name>A0A6A6HN33_VIRVR</name>
<dbReference type="AlphaFoldDB" id="A0A6A6HN33"/>
<evidence type="ECO:0000313" key="1">
    <source>
        <dbReference type="EMBL" id="KAF2239545.1"/>
    </source>
</evidence>
<evidence type="ECO:0000313" key="2">
    <source>
        <dbReference type="Proteomes" id="UP000800092"/>
    </source>
</evidence>
<keyword evidence="2" id="KW-1185">Reference proteome</keyword>
<organism evidence="1 2">
    <name type="scientific">Viridothelium virens</name>
    <name type="common">Speckled blister lichen</name>
    <name type="synonym">Trypethelium virens</name>
    <dbReference type="NCBI Taxonomy" id="1048519"/>
    <lineage>
        <taxon>Eukaryota</taxon>
        <taxon>Fungi</taxon>
        <taxon>Dikarya</taxon>
        <taxon>Ascomycota</taxon>
        <taxon>Pezizomycotina</taxon>
        <taxon>Dothideomycetes</taxon>
        <taxon>Dothideomycetes incertae sedis</taxon>
        <taxon>Trypetheliales</taxon>
        <taxon>Trypetheliaceae</taxon>
        <taxon>Viridothelium</taxon>
    </lineage>
</organism>
<protein>
    <submittedName>
        <fullName evidence="1">Uncharacterized protein</fullName>
    </submittedName>
</protein>